<gene>
    <name evidence="2" type="ORF">AAHA92_27641</name>
</gene>
<sequence>MEVQGAALGAAFDLLLTSVADASNKVAGFISQLERVKSTLCAIKPSIDDIECLNVILDRPPHETEAFTVRLTRAELLVRRCSKVSKWNFLMRLYYSNKLRKLETSLLNFFQIDVAALHLCETKRISVVVSDLQEKVNEIAKHMREK</sequence>
<comment type="caution">
    <text evidence="2">The sequence shown here is derived from an EMBL/GenBank/DDBJ whole genome shotgun (WGS) entry which is preliminary data.</text>
</comment>
<dbReference type="InterPro" id="IPR008808">
    <property type="entry name" value="Powdery_mildew-R_dom"/>
</dbReference>
<name>A0ABD1G4A9_SALDI</name>
<evidence type="ECO:0000313" key="3">
    <source>
        <dbReference type="Proteomes" id="UP001567538"/>
    </source>
</evidence>
<dbReference type="AlphaFoldDB" id="A0ABD1G4A9"/>
<dbReference type="Pfam" id="PF05659">
    <property type="entry name" value="RPW8"/>
    <property type="match status" value="1"/>
</dbReference>
<accession>A0ABD1G4A9</accession>
<evidence type="ECO:0000259" key="1">
    <source>
        <dbReference type="PROSITE" id="PS51153"/>
    </source>
</evidence>
<reference evidence="2 3" key="1">
    <citation type="submission" date="2024-06" db="EMBL/GenBank/DDBJ databases">
        <title>A chromosome level genome sequence of Diviner's sage (Salvia divinorum).</title>
        <authorList>
            <person name="Ford S.A."/>
            <person name="Ro D.-K."/>
            <person name="Ness R.W."/>
            <person name="Phillips M.A."/>
        </authorList>
    </citation>
    <scope>NUCLEOTIDE SEQUENCE [LARGE SCALE GENOMIC DNA]</scope>
    <source>
        <strain evidence="2">SAF-2024a</strain>
        <tissue evidence="2">Leaf</tissue>
    </source>
</reference>
<dbReference type="PROSITE" id="PS51153">
    <property type="entry name" value="RPW8"/>
    <property type="match status" value="1"/>
</dbReference>
<dbReference type="Proteomes" id="UP001567538">
    <property type="component" value="Unassembled WGS sequence"/>
</dbReference>
<dbReference type="EMBL" id="JBEAFC010000010">
    <property type="protein sequence ID" value="KAL1538957.1"/>
    <property type="molecule type" value="Genomic_DNA"/>
</dbReference>
<evidence type="ECO:0000313" key="2">
    <source>
        <dbReference type="EMBL" id="KAL1538957.1"/>
    </source>
</evidence>
<protein>
    <recommendedName>
        <fullName evidence="1">RPW8 domain-containing protein</fullName>
    </recommendedName>
</protein>
<organism evidence="2 3">
    <name type="scientific">Salvia divinorum</name>
    <name type="common">Maria pastora</name>
    <name type="synonym">Diviner's sage</name>
    <dbReference type="NCBI Taxonomy" id="28513"/>
    <lineage>
        <taxon>Eukaryota</taxon>
        <taxon>Viridiplantae</taxon>
        <taxon>Streptophyta</taxon>
        <taxon>Embryophyta</taxon>
        <taxon>Tracheophyta</taxon>
        <taxon>Spermatophyta</taxon>
        <taxon>Magnoliopsida</taxon>
        <taxon>eudicotyledons</taxon>
        <taxon>Gunneridae</taxon>
        <taxon>Pentapetalae</taxon>
        <taxon>asterids</taxon>
        <taxon>lamiids</taxon>
        <taxon>Lamiales</taxon>
        <taxon>Lamiaceae</taxon>
        <taxon>Nepetoideae</taxon>
        <taxon>Mentheae</taxon>
        <taxon>Salviinae</taxon>
        <taxon>Salvia</taxon>
        <taxon>Salvia subgen. Calosphace</taxon>
    </lineage>
</organism>
<keyword evidence="3" id="KW-1185">Reference proteome</keyword>
<feature type="domain" description="RPW8" evidence="1">
    <location>
        <begin position="1"/>
        <end position="146"/>
    </location>
</feature>
<proteinExistence type="predicted"/>